<feature type="region of interest" description="Disordered" evidence="1">
    <location>
        <begin position="795"/>
        <end position="826"/>
    </location>
</feature>
<name>A0AAV5WGW2_9BILA</name>
<feature type="non-terminal residue" evidence="2">
    <location>
        <position position="1"/>
    </location>
</feature>
<dbReference type="EMBL" id="BTSY01000005">
    <property type="protein sequence ID" value="GMT29064.1"/>
    <property type="molecule type" value="Genomic_DNA"/>
</dbReference>
<comment type="caution">
    <text evidence="2">The sequence shown here is derived from an EMBL/GenBank/DDBJ whole genome shotgun (WGS) entry which is preliminary data.</text>
</comment>
<dbReference type="Proteomes" id="UP001432322">
    <property type="component" value="Unassembled WGS sequence"/>
</dbReference>
<evidence type="ECO:0000256" key="1">
    <source>
        <dbReference type="SAM" id="MobiDB-lite"/>
    </source>
</evidence>
<reference evidence="2" key="1">
    <citation type="submission" date="2023-10" db="EMBL/GenBank/DDBJ databases">
        <title>Genome assembly of Pristionchus species.</title>
        <authorList>
            <person name="Yoshida K."/>
            <person name="Sommer R.J."/>
        </authorList>
    </citation>
    <scope>NUCLEOTIDE SEQUENCE</scope>
    <source>
        <strain evidence="2">RS5133</strain>
    </source>
</reference>
<protein>
    <recommendedName>
        <fullName evidence="4">RING-type domain-containing protein</fullName>
    </recommendedName>
</protein>
<dbReference type="AlphaFoldDB" id="A0AAV5WGW2"/>
<evidence type="ECO:0000313" key="2">
    <source>
        <dbReference type="EMBL" id="GMT29064.1"/>
    </source>
</evidence>
<accession>A0AAV5WGW2</accession>
<dbReference type="PANTHER" id="PTHR21578:SF9">
    <property type="entry name" value="RING-TYPE DOMAIN-CONTAINING PROTEIN"/>
    <property type="match status" value="1"/>
</dbReference>
<evidence type="ECO:0008006" key="4">
    <source>
        <dbReference type="Google" id="ProtNLM"/>
    </source>
</evidence>
<feature type="region of interest" description="Disordered" evidence="1">
    <location>
        <begin position="383"/>
        <end position="423"/>
    </location>
</feature>
<feature type="region of interest" description="Disordered" evidence="1">
    <location>
        <begin position="1"/>
        <end position="149"/>
    </location>
</feature>
<proteinExistence type="predicted"/>
<gene>
    <name evidence="2" type="ORF">PFISCL1PPCAC_20361</name>
</gene>
<sequence length="881" mass="95338">LQNRMAPPRAKRSRKNAEEAAATSREDVDPDDEVPARRTRSARQTRAASGTDEPFTSARTRPYIRRTAIATQTDDDIDLDGGRVAPANTPGSDSGRSRRSRYNYDGSSSVATVASSTTPHFTSSESSEDGDDIPVDVTASPPRPRRAATQRALETLAAQRPDRVVRPTRAAAVRAMEATRRDMAVGSAARSSSADASPSTGLNIMGELVSAIASELTPAFLDSLIERRDDPDGGSHAVIPRHFRLQRGANGRMHFVPGPDGGREGVVASAAAGDLGPSTMTTVRLDLQIDLQNMIRSHNQAAGDTEQDDATLDDAVRLHERAVQERRRMQVIPLAPMAIEDATRVSISALTPRETRRVLMSILSSPEAGDLIPARFDLADMELGGGAGVREGGGEETEGSNPERRRSTRRSQPDATAAAAAAASIPPSFPPAVAAAAAPVAYPPAAAAAAPPAQTTRSSPRLASVMYRIPPAGLASLVDPPTSSAALAAPAGDLASIGLTSRRMLSDIRASIVRVLRNLRREWNTAADVAAPAVPRESGDDGLPARPHPVRQTPGRHYNQGNDNSAPYYSAEVIDRELISDFIILIGTVDDSGVAADQRGQQWDERRLMDRRLRAILDCFEDMLQNYRGEEPSEADDDVLADVLRTVVNNVNDVEQDLTDGRTRRRVITFHMRPVQGMVRSVFSDLLSMDGREDTNEQRLRAQEDTEEADELKSSEWGECRICMVEDPCNPVGCKFCRQLVGCKKCCNRWYRAGRRPTSSVIDTLFASFRADRERFIRIDERRAAAADAASAAPAAAADGGRQEEVPALGGSNAPPSQVERETTQSTFRNSLMSDAWESNCPLCRKAWRSKAQVVPMERCRPLGEDLAEEDVVPPEEAGEQ</sequence>
<feature type="region of interest" description="Disordered" evidence="1">
    <location>
        <begin position="533"/>
        <end position="565"/>
    </location>
</feature>
<feature type="compositionally biased region" description="Low complexity" evidence="1">
    <location>
        <begin position="413"/>
        <end position="423"/>
    </location>
</feature>
<feature type="compositionally biased region" description="Low complexity" evidence="1">
    <location>
        <begin position="103"/>
        <end position="118"/>
    </location>
</feature>
<keyword evidence="3" id="KW-1185">Reference proteome</keyword>
<evidence type="ECO:0000313" key="3">
    <source>
        <dbReference type="Proteomes" id="UP001432322"/>
    </source>
</evidence>
<organism evidence="2 3">
    <name type="scientific">Pristionchus fissidentatus</name>
    <dbReference type="NCBI Taxonomy" id="1538716"/>
    <lineage>
        <taxon>Eukaryota</taxon>
        <taxon>Metazoa</taxon>
        <taxon>Ecdysozoa</taxon>
        <taxon>Nematoda</taxon>
        <taxon>Chromadorea</taxon>
        <taxon>Rhabditida</taxon>
        <taxon>Rhabditina</taxon>
        <taxon>Diplogasteromorpha</taxon>
        <taxon>Diplogasteroidea</taxon>
        <taxon>Neodiplogasteridae</taxon>
        <taxon>Pristionchus</taxon>
    </lineage>
</organism>
<dbReference type="PANTHER" id="PTHR21578">
    <property type="entry name" value="PROTEIN CBG03826"/>
    <property type="match status" value="1"/>
</dbReference>